<feature type="transmembrane region" description="Helical" evidence="6">
    <location>
        <begin position="356"/>
        <end position="379"/>
    </location>
</feature>
<dbReference type="OMA" id="KRWKYAG"/>
<dbReference type="Proteomes" id="UP000465846">
    <property type="component" value="Chromosome"/>
</dbReference>
<sequence>MSERETWATRAGFILAAVGSAVGLGNIWQFPFKTAEFGGATFLVVYLAAVFGIGLPAMLAEFVIGRRSKRNTISAFERLDHKKWRFVGAIGLLTGFWILSYYSVVGGWVLRYVGGSITGAYFGGAESYFGAISAGPEAVALHAIFMTLVVGIVAFGIEDGIEKATKLMVPSILVILGALAVWAFTLPGASEGYGYFLSPDLSQLRLTVESAPSFPWVSFGGPLAEIIPFAVSQAFFSLSLGMGAMITYASYIDGDESLFGDSATIVVFNTLIGILAGLVVIPLLFAQGVEPGSGGAGALFISVAGAFANIPLGRVVGFVFFLVVLVAALSSAISLLEVVVSYAIDNYAVSRPQMAVGLGGTIFLLGLPSAWDTAWLTWFDNLAYQLLLPASVLGILTFSGWVFGRPAVEELLRGTNFGDSIGVTWLWLVRSVVFLAVILTLVLGLLTLFTGQNPAIVPPL</sequence>
<dbReference type="NCBIfam" id="NF037979">
    <property type="entry name" value="Na_transp"/>
    <property type="match status" value="1"/>
</dbReference>
<feature type="transmembrane region" description="Helical" evidence="6">
    <location>
        <begin position="424"/>
        <end position="449"/>
    </location>
</feature>
<keyword evidence="3 6" id="KW-0812">Transmembrane</keyword>
<dbReference type="SUPFAM" id="SSF161070">
    <property type="entry name" value="SNF-like"/>
    <property type="match status" value="1"/>
</dbReference>
<dbReference type="InterPro" id="IPR000175">
    <property type="entry name" value="Na/ntran_symport"/>
</dbReference>
<feature type="transmembrane region" description="Helical" evidence="6">
    <location>
        <begin position="12"/>
        <end position="31"/>
    </location>
</feature>
<dbReference type="AlphaFoldDB" id="A0A482TDX8"/>
<name>A0A482TDX8_9EURY</name>
<keyword evidence="2" id="KW-0813">Transport</keyword>
<evidence type="ECO:0000313" key="7">
    <source>
        <dbReference type="EMBL" id="QIB74997.1"/>
    </source>
</evidence>
<proteinExistence type="predicted"/>
<feature type="transmembrane region" description="Helical" evidence="6">
    <location>
        <begin position="169"/>
        <end position="189"/>
    </location>
</feature>
<dbReference type="InterPro" id="IPR037272">
    <property type="entry name" value="SNS_sf"/>
</dbReference>
<evidence type="ECO:0000313" key="9">
    <source>
        <dbReference type="Proteomes" id="UP000294028"/>
    </source>
</evidence>
<dbReference type="PROSITE" id="PS50267">
    <property type="entry name" value="NA_NEUROTRAN_SYMP_3"/>
    <property type="match status" value="1"/>
</dbReference>
<organism evidence="8 9">
    <name type="scientific">Halogeometricum borinquense</name>
    <dbReference type="NCBI Taxonomy" id="60847"/>
    <lineage>
        <taxon>Archaea</taxon>
        <taxon>Methanobacteriati</taxon>
        <taxon>Methanobacteriota</taxon>
        <taxon>Stenosarchaea group</taxon>
        <taxon>Halobacteria</taxon>
        <taxon>Halobacteriales</taxon>
        <taxon>Haloferacaceae</taxon>
        <taxon>Halogeometricum</taxon>
    </lineage>
</organism>
<dbReference type="EMBL" id="RZHH01000002">
    <property type="protein sequence ID" value="RYJ14536.1"/>
    <property type="molecule type" value="Genomic_DNA"/>
</dbReference>
<dbReference type="RefSeq" id="WP_006053916.1">
    <property type="nucleotide sequence ID" value="NZ_CP048739.1"/>
</dbReference>
<feature type="transmembrane region" description="Helical" evidence="6">
    <location>
        <begin position="84"/>
        <end position="104"/>
    </location>
</feature>
<protein>
    <submittedName>
        <fullName evidence="8">Sodium-dependent transporter</fullName>
    </submittedName>
</protein>
<feature type="transmembrane region" description="Helical" evidence="6">
    <location>
        <begin position="292"/>
        <end position="312"/>
    </location>
</feature>
<feature type="transmembrane region" description="Helical" evidence="6">
    <location>
        <begin position="226"/>
        <end position="251"/>
    </location>
</feature>
<dbReference type="PRINTS" id="PR00176">
    <property type="entry name" value="NANEUSMPORT"/>
</dbReference>
<dbReference type="Pfam" id="PF00209">
    <property type="entry name" value="SNF"/>
    <property type="match status" value="2"/>
</dbReference>
<feature type="transmembrane region" description="Helical" evidence="6">
    <location>
        <begin position="319"/>
        <end position="344"/>
    </location>
</feature>
<feature type="transmembrane region" description="Helical" evidence="6">
    <location>
        <begin position="386"/>
        <end position="404"/>
    </location>
</feature>
<feature type="transmembrane region" description="Helical" evidence="6">
    <location>
        <begin position="43"/>
        <end position="64"/>
    </location>
</feature>
<accession>A0A482TDX8</accession>
<gene>
    <name evidence="8" type="ORF">ELS19_11620</name>
    <name evidence="7" type="ORF">G3I44_12330</name>
</gene>
<evidence type="ECO:0000256" key="3">
    <source>
        <dbReference type="ARBA" id="ARBA00022692"/>
    </source>
</evidence>
<dbReference type="EMBL" id="CP048739">
    <property type="protein sequence ID" value="QIB74997.1"/>
    <property type="molecule type" value="Genomic_DNA"/>
</dbReference>
<feature type="transmembrane region" description="Helical" evidence="6">
    <location>
        <begin position="263"/>
        <end position="286"/>
    </location>
</feature>
<keyword evidence="5 6" id="KW-0472">Membrane</keyword>
<evidence type="ECO:0000256" key="1">
    <source>
        <dbReference type="ARBA" id="ARBA00004141"/>
    </source>
</evidence>
<evidence type="ECO:0000256" key="4">
    <source>
        <dbReference type="ARBA" id="ARBA00022989"/>
    </source>
</evidence>
<dbReference type="GO" id="GO:0016020">
    <property type="term" value="C:membrane"/>
    <property type="evidence" value="ECO:0007669"/>
    <property type="project" value="UniProtKB-SubCell"/>
</dbReference>
<dbReference type="PANTHER" id="PTHR42948">
    <property type="entry name" value="TRANSPORTER"/>
    <property type="match status" value="1"/>
</dbReference>
<dbReference type="PANTHER" id="PTHR42948:SF1">
    <property type="entry name" value="TRANSPORTER"/>
    <property type="match status" value="1"/>
</dbReference>
<reference evidence="7 10" key="2">
    <citation type="submission" date="2020-02" db="EMBL/GenBank/DDBJ databases">
        <title>Whole genome sequence of Halogeometricum borinquense strain wsp4.</title>
        <authorList>
            <person name="Verma D.K."/>
            <person name="Gopal K."/>
            <person name="Prasad E.S."/>
        </authorList>
    </citation>
    <scope>NUCLEOTIDE SEQUENCE [LARGE SCALE GENOMIC DNA]</scope>
    <source>
        <strain evidence="7">Wsp4</strain>
        <strain evidence="10">wsp4</strain>
    </source>
</reference>
<feature type="transmembrane region" description="Helical" evidence="6">
    <location>
        <begin position="139"/>
        <end position="157"/>
    </location>
</feature>
<evidence type="ECO:0000313" key="8">
    <source>
        <dbReference type="EMBL" id="RYJ14536.1"/>
    </source>
</evidence>
<comment type="subcellular location">
    <subcellularLocation>
        <location evidence="1">Membrane</location>
        <topology evidence="1">Multi-pass membrane protein</topology>
    </subcellularLocation>
</comment>
<evidence type="ECO:0000256" key="2">
    <source>
        <dbReference type="ARBA" id="ARBA00022448"/>
    </source>
</evidence>
<evidence type="ECO:0000313" key="10">
    <source>
        <dbReference type="Proteomes" id="UP000465846"/>
    </source>
</evidence>
<keyword evidence="4 6" id="KW-1133">Transmembrane helix</keyword>
<evidence type="ECO:0000256" key="6">
    <source>
        <dbReference type="SAM" id="Phobius"/>
    </source>
</evidence>
<evidence type="ECO:0000256" key="5">
    <source>
        <dbReference type="ARBA" id="ARBA00023136"/>
    </source>
</evidence>
<reference evidence="8 9" key="1">
    <citation type="submission" date="2018-12" db="EMBL/GenBank/DDBJ databases">
        <title>Genome analysis provides insights into bioremediation potentialities of Halogeometricum borinquense strain N11.</title>
        <authorList>
            <person name="Najjari A."/>
            <person name="Youssef N."/>
            <person name="Fhoula I."/>
            <person name="Ben Dhia O."/>
            <person name="Mahjoubi M."/>
            <person name="Ouzari H.I."/>
            <person name="Cherif A."/>
        </authorList>
    </citation>
    <scope>NUCLEOTIDE SEQUENCE [LARGE SCALE GENOMIC DNA]</scope>
    <source>
        <strain evidence="8 9">N11</strain>
    </source>
</reference>
<dbReference type="InterPro" id="IPR047218">
    <property type="entry name" value="YocR/YhdH-like"/>
</dbReference>
<dbReference type="CDD" id="cd10336">
    <property type="entry name" value="SLC6sbd_Tyt1-Like"/>
    <property type="match status" value="1"/>
</dbReference>
<dbReference type="Proteomes" id="UP000294028">
    <property type="component" value="Unassembled WGS sequence"/>
</dbReference>
<dbReference type="GeneID" id="9992921"/>